<sequence length="421" mass="48130">MNRKLFVRDLFEFSIDEIDLYNLDKEIFIANIIPEFNAKYFPPNLLKNIKFQGELLEKEMYFSIMRKYNPDISEDSISTEFLGQVVQGGFYSINGIDLPNGTINFENIYSKENSIFNNTRIESPYKDIVEEKEIQHFDGDLQIVRPKKKKVLSNLYLYCFNVGQGDSLLVITPTGSVYIIDTNYYSRKSVENFIENVKDILTSHGLPSTKIKALIITHKHVDHLRGASILLNKAVFDIEYFLINHDYKHDLKSVKMLLEAAKSIPNWININKPGLFMDGGVKFEIVNPDYDTSSNQVAPDMNDSSISIQILNGDDTIYLTGDTGHEYLYHKFSPHKGNADTVLKVSHHGSRTGTNDKMLSRLNPNYAFISAGNSKKYKHPHKEVVDKLEKRIGKANLDISKSLKFRRLYISTGGGISRTSW</sequence>
<evidence type="ECO:0000313" key="2">
    <source>
        <dbReference type="EMBL" id="GIN56178.1"/>
    </source>
</evidence>
<dbReference type="InterPro" id="IPR036866">
    <property type="entry name" value="RibonucZ/Hydroxyglut_hydro"/>
</dbReference>
<accession>A0ABQ4KDY0</accession>
<evidence type="ECO:0000313" key="3">
    <source>
        <dbReference type="Proteomes" id="UP000679950"/>
    </source>
</evidence>
<comment type="caution">
    <text evidence="2">The sequence shown here is derived from an EMBL/GenBank/DDBJ whole genome shotgun (WGS) entry which is preliminary data.</text>
</comment>
<dbReference type="Proteomes" id="UP000679950">
    <property type="component" value="Unassembled WGS sequence"/>
</dbReference>
<reference evidence="2 3" key="1">
    <citation type="submission" date="2021-03" db="EMBL/GenBank/DDBJ databases">
        <title>Antimicrobial resistance genes in bacteria isolated from Japanese honey, and their potential for conferring macrolide and lincosamide resistance in the American foulbrood pathogen Paenibacillus larvae.</title>
        <authorList>
            <person name="Okamoto M."/>
            <person name="Kumagai M."/>
            <person name="Kanamori H."/>
            <person name="Takamatsu D."/>
        </authorList>
    </citation>
    <scope>NUCLEOTIDE SEQUENCE [LARGE SCALE GENOMIC DNA]</scope>
    <source>
        <strain evidence="2 3">J8TS2</strain>
    </source>
</reference>
<feature type="domain" description="Metallo-beta-lactamase" evidence="1">
    <location>
        <begin position="162"/>
        <end position="372"/>
    </location>
</feature>
<organism evidence="2 3">
    <name type="scientific">Lederbergia ruris</name>
    <dbReference type="NCBI Taxonomy" id="217495"/>
    <lineage>
        <taxon>Bacteria</taxon>
        <taxon>Bacillati</taxon>
        <taxon>Bacillota</taxon>
        <taxon>Bacilli</taxon>
        <taxon>Bacillales</taxon>
        <taxon>Bacillaceae</taxon>
        <taxon>Lederbergia</taxon>
    </lineage>
</organism>
<dbReference type="EMBL" id="BORB01000002">
    <property type="protein sequence ID" value="GIN56178.1"/>
    <property type="molecule type" value="Genomic_DNA"/>
</dbReference>
<protein>
    <recommendedName>
        <fullName evidence="1">Metallo-beta-lactamase domain-containing protein</fullName>
    </recommendedName>
</protein>
<proteinExistence type="predicted"/>
<name>A0ABQ4KDY0_9BACI</name>
<dbReference type="InterPro" id="IPR001279">
    <property type="entry name" value="Metallo-B-lactamas"/>
</dbReference>
<dbReference type="InterPro" id="IPR052159">
    <property type="entry name" value="Competence_DNA_uptake"/>
</dbReference>
<dbReference type="PANTHER" id="PTHR30619:SF1">
    <property type="entry name" value="RECOMBINATION PROTEIN 2"/>
    <property type="match status" value="1"/>
</dbReference>
<evidence type="ECO:0000259" key="1">
    <source>
        <dbReference type="Pfam" id="PF00753"/>
    </source>
</evidence>
<dbReference type="Gene3D" id="3.60.15.10">
    <property type="entry name" value="Ribonuclease Z/Hydroxyacylglutathione hydrolase-like"/>
    <property type="match status" value="1"/>
</dbReference>
<dbReference type="SUPFAM" id="SSF56281">
    <property type="entry name" value="Metallo-hydrolase/oxidoreductase"/>
    <property type="match status" value="1"/>
</dbReference>
<dbReference type="PANTHER" id="PTHR30619">
    <property type="entry name" value="DNA INTERNALIZATION/COMPETENCE PROTEIN COMEC/REC2"/>
    <property type="match status" value="1"/>
</dbReference>
<dbReference type="Pfam" id="PF00753">
    <property type="entry name" value="Lactamase_B"/>
    <property type="match status" value="1"/>
</dbReference>
<gene>
    <name evidence="2" type="ORF">J8TS2_04970</name>
</gene>
<keyword evidence="3" id="KW-1185">Reference proteome</keyword>